<dbReference type="InterPro" id="IPR001611">
    <property type="entry name" value="Leu-rich_rpt"/>
</dbReference>
<keyword evidence="7" id="KW-1185">Reference proteome</keyword>
<dbReference type="Proteomes" id="UP001258017">
    <property type="component" value="Unassembled WGS sequence"/>
</dbReference>
<evidence type="ECO:0008006" key="8">
    <source>
        <dbReference type="Google" id="ProtNLM"/>
    </source>
</evidence>
<reference evidence="6" key="2">
    <citation type="journal article" date="2023" name="Commun. Biol.">
        <title>Intrasexual cuticular hydrocarbon dimorphism in a wasp sheds light on hydrocarbon biosynthesis genes in Hymenoptera.</title>
        <authorList>
            <person name="Moris V.C."/>
            <person name="Podsiadlowski L."/>
            <person name="Martin S."/>
            <person name="Oeyen J.P."/>
            <person name="Donath A."/>
            <person name="Petersen M."/>
            <person name="Wilbrandt J."/>
            <person name="Misof B."/>
            <person name="Liedtke D."/>
            <person name="Thamm M."/>
            <person name="Scheiner R."/>
            <person name="Schmitt T."/>
            <person name="Niehuis O."/>
        </authorList>
    </citation>
    <scope>NUCLEOTIDE SEQUENCE</scope>
    <source>
        <strain evidence="6">GBR_01_08_01A</strain>
    </source>
</reference>
<evidence type="ECO:0000313" key="6">
    <source>
        <dbReference type="EMBL" id="KAK2585941.1"/>
    </source>
</evidence>
<evidence type="ECO:0000256" key="1">
    <source>
        <dbReference type="ARBA" id="ARBA00022614"/>
    </source>
</evidence>
<keyword evidence="4" id="KW-1133">Transmembrane helix</keyword>
<dbReference type="SUPFAM" id="SSF52058">
    <property type="entry name" value="L domain-like"/>
    <property type="match status" value="1"/>
</dbReference>
<keyword evidence="1" id="KW-0433">Leucine-rich repeat</keyword>
<dbReference type="InterPro" id="IPR032675">
    <property type="entry name" value="LRR_dom_sf"/>
</dbReference>
<feature type="chain" id="PRO_5042285493" description="Protein singed wings 2" evidence="5">
    <location>
        <begin position="21"/>
        <end position="468"/>
    </location>
</feature>
<dbReference type="PANTHER" id="PTHR24369:SF210">
    <property type="entry name" value="CHAOPTIN-RELATED"/>
    <property type="match status" value="1"/>
</dbReference>
<dbReference type="InterPro" id="IPR050541">
    <property type="entry name" value="LRR_TM_domain-containing"/>
</dbReference>
<dbReference type="Pfam" id="PF13855">
    <property type="entry name" value="LRR_8"/>
    <property type="match status" value="1"/>
</dbReference>
<dbReference type="AlphaFoldDB" id="A0AAD9RU82"/>
<keyword evidence="4" id="KW-0472">Membrane</keyword>
<evidence type="ECO:0000256" key="4">
    <source>
        <dbReference type="SAM" id="Phobius"/>
    </source>
</evidence>
<keyword evidence="4" id="KW-0812">Transmembrane</keyword>
<protein>
    <recommendedName>
        <fullName evidence="8">Protein singed wings 2</fullName>
    </recommendedName>
</protein>
<accession>A0AAD9RU82</accession>
<reference evidence="6" key="1">
    <citation type="submission" date="2021-08" db="EMBL/GenBank/DDBJ databases">
        <authorList>
            <person name="Misof B."/>
            <person name="Oliver O."/>
            <person name="Podsiadlowski L."/>
            <person name="Donath A."/>
            <person name="Peters R."/>
            <person name="Mayer C."/>
            <person name="Rust J."/>
            <person name="Gunkel S."/>
            <person name="Lesny P."/>
            <person name="Martin S."/>
            <person name="Oeyen J.P."/>
            <person name="Petersen M."/>
            <person name="Panagiotis P."/>
            <person name="Wilbrandt J."/>
            <person name="Tanja T."/>
        </authorList>
    </citation>
    <scope>NUCLEOTIDE SEQUENCE</scope>
    <source>
        <strain evidence="6">GBR_01_08_01A</strain>
        <tissue evidence="6">Thorax + abdomen</tissue>
    </source>
</reference>
<name>A0AAD9RU82_9HYME</name>
<dbReference type="PANTHER" id="PTHR24369">
    <property type="entry name" value="ANTIGEN BSP, PUTATIVE-RELATED"/>
    <property type="match status" value="1"/>
</dbReference>
<keyword evidence="3" id="KW-0677">Repeat</keyword>
<dbReference type="PROSITE" id="PS51450">
    <property type="entry name" value="LRR"/>
    <property type="match status" value="1"/>
</dbReference>
<dbReference type="EMBL" id="JAIFRP010000021">
    <property type="protein sequence ID" value="KAK2585941.1"/>
    <property type="molecule type" value="Genomic_DNA"/>
</dbReference>
<dbReference type="InterPro" id="IPR003591">
    <property type="entry name" value="Leu-rich_rpt_typical-subtyp"/>
</dbReference>
<evidence type="ECO:0000256" key="2">
    <source>
        <dbReference type="ARBA" id="ARBA00022729"/>
    </source>
</evidence>
<keyword evidence="2 5" id="KW-0732">Signal</keyword>
<feature type="signal peptide" evidence="5">
    <location>
        <begin position="1"/>
        <end position="20"/>
    </location>
</feature>
<comment type="caution">
    <text evidence="6">The sequence shown here is derived from an EMBL/GenBank/DDBJ whole genome shotgun (WGS) entry which is preliminary data.</text>
</comment>
<sequence length="468" mass="53541">MCKAIVSVVTLMIISKFSMAFSYGSTPENESSECHRIDKNIEYPECHFKENDHSLTCFGGIEEKWRTEEKTVYSLTACNWPNITLNPQEVLRGFSSLRKLKIANSNLTKLTSSFPEECQFLEKVNLTHNRLEGLPPDLFANLSNLQVIDLRNNALTKIDPKSFNVSALHHIYLSGNPLKCTHDTAWILDLRNGSLASKVFDREKLRCSVPYDGRPLVPVVEIIMTLKEECKRTVCECELVYVVGRGSKRIPRQLMAFTSVNCSYRDLTEMPNFLPANTTTLRLTGNKIKDLTPLVRNPVYKQVLDLYLDENLVESIVQLDGSYWLDHFRLLSLRGNHLSDLPTYALENVLLQSGNAARLFLGNNPWKCDCLFTPGFQDLLIRYTNLVRDINEVRCAFVRGDENSNKQIRDLTRTEICISSEESTLIYPLDILNIILASLIFLILGKLLYDYWLFKRTGKLPWIVSKIP</sequence>
<dbReference type="SMART" id="SM00369">
    <property type="entry name" value="LRR_TYP"/>
    <property type="match status" value="4"/>
</dbReference>
<gene>
    <name evidence="6" type="ORF">KPH14_010522</name>
</gene>
<evidence type="ECO:0000256" key="5">
    <source>
        <dbReference type="SAM" id="SignalP"/>
    </source>
</evidence>
<evidence type="ECO:0000313" key="7">
    <source>
        <dbReference type="Proteomes" id="UP001258017"/>
    </source>
</evidence>
<dbReference type="GO" id="GO:0005886">
    <property type="term" value="C:plasma membrane"/>
    <property type="evidence" value="ECO:0007669"/>
    <property type="project" value="TreeGrafter"/>
</dbReference>
<feature type="transmembrane region" description="Helical" evidence="4">
    <location>
        <begin position="425"/>
        <end position="449"/>
    </location>
</feature>
<organism evidence="6 7">
    <name type="scientific">Odynerus spinipes</name>
    <dbReference type="NCBI Taxonomy" id="1348599"/>
    <lineage>
        <taxon>Eukaryota</taxon>
        <taxon>Metazoa</taxon>
        <taxon>Ecdysozoa</taxon>
        <taxon>Arthropoda</taxon>
        <taxon>Hexapoda</taxon>
        <taxon>Insecta</taxon>
        <taxon>Pterygota</taxon>
        <taxon>Neoptera</taxon>
        <taxon>Endopterygota</taxon>
        <taxon>Hymenoptera</taxon>
        <taxon>Apocrita</taxon>
        <taxon>Aculeata</taxon>
        <taxon>Vespoidea</taxon>
        <taxon>Vespidae</taxon>
        <taxon>Eumeninae</taxon>
        <taxon>Odynerus</taxon>
    </lineage>
</organism>
<dbReference type="Gene3D" id="3.80.10.10">
    <property type="entry name" value="Ribonuclease Inhibitor"/>
    <property type="match status" value="2"/>
</dbReference>
<proteinExistence type="predicted"/>
<evidence type="ECO:0000256" key="3">
    <source>
        <dbReference type="ARBA" id="ARBA00022737"/>
    </source>
</evidence>